<accession>A0A086AM06</accession>
<evidence type="ECO:0000256" key="5">
    <source>
        <dbReference type="SAM" id="Phobius"/>
    </source>
</evidence>
<reference evidence="7 9" key="1">
    <citation type="submission" date="2014-07" db="EMBL/GenBank/DDBJ databases">
        <title>Genome of Flavobacterium hydatis DSM 2063.</title>
        <authorList>
            <person name="Pipes S.E."/>
            <person name="Stropko S.J."/>
            <person name="Newman J.D."/>
        </authorList>
    </citation>
    <scope>NUCLEOTIDE SEQUENCE [LARGE SCALE GENOMIC DNA]</scope>
    <source>
        <strain evidence="7 9">DSM 2063</strain>
    </source>
</reference>
<evidence type="ECO:0000313" key="10">
    <source>
        <dbReference type="Proteomes" id="UP000198424"/>
    </source>
</evidence>
<protein>
    <submittedName>
        <fullName evidence="7">Sterol desaturase</fullName>
    </submittedName>
</protein>
<dbReference type="InterPro" id="IPR050307">
    <property type="entry name" value="Sterol_Desaturase_Related"/>
</dbReference>
<keyword evidence="3 5" id="KW-1133">Transmembrane helix</keyword>
<evidence type="ECO:0000259" key="6">
    <source>
        <dbReference type="Pfam" id="PF04116"/>
    </source>
</evidence>
<reference evidence="8 10" key="2">
    <citation type="submission" date="2016-11" db="EMBL/GenBank/DDBJ databases">
        <title>Whole genomes of Flavobacteriaceae.</title>
        <authorList>
            <person name="Stine C."/>
            <person name="Li C."/>
            <person name="Tadesse D."/>
        </authorList>
    </citation>
    <scope>NUCLEOTIDE SEQUENCE [LARGE SCALE GENOMIC DNA]</scope>
    <source>
        <strain evidence="8 10">ATCC 29551</strain>
    </source>
</reference>
<evidence type="ECO:0000256" key="3">
    <source>
        <dbReference type="ARBA" id="ARBA00022989"/>
    </source>
</evidence>
<feature type="transmembrane region" description="Helical" evidence="5">
    <location>
        <begin position="148"/>
        <end position="170"/>
    </location>
</feature>
<comment type="caution">
    <text evidence="7">The sequence shown here is derived from an EMBL/GenBank/DDBJ whole genome shotgun (WGS) entry which is preliminary data.</text>
</comment>
<evidence type="ECO:0000313" key="7">
    <source>
        <dbReference type="EMBL" id="KFF17720.1"/>
    </source>
</evidence>
<dbReference type="GO" id="GO:0005506">
    <property type="term" value="F:iron ion binding"/>
    <property type="evidence" value="ECO:0007669"/>
    <property type="project" value="InterPro"/>
</dbReference>
<name>A0A086AM06_FLAHY</name>
<dbReference type="Proteomes" id="UP000198424">
    <property type="component" value="Unassembled WGS sequence"/>
</dbReference>
<dbReference type="Pfam" id="PF04116">
    <property type="entry name" value="FA_hydroxylase"/>
    <property type="match status" value="1"/>
</dbReference>
<feature type="transmembrane region" description="Helical" evidence="5">
    <location>
        <begin position="85"/>
        <end position="110"/>
    </location>
</feature>
<organism evidence="7 9">
    <name type="scientific">Flavobacterium hydatis</name>
    <name type="common">Cytophaga aquatilis</name>
    <dbReference type="NCBI Taxonomy" id="991"/>
    <lineage>
        <taxon>Bacteria</taxon>
        <taxon>Pseudomonadati</taxon>
        <taxon>Bacteroidota</taxon>
        <taxon>Flavobacteriia</taxon>
        <taxon>Flavobacteriales</taxon>
        <taxon>Flavobacteriaceae</taxon>
        <taxon>Flavobacterium</taxon>
    </lineage>
</organism>
<dbReference type="InterPro" id="IPR006694">
    <property type="entry name" value="Fatty_acid_hydroxylase"/>
</dbReference>
<evidence type="ECO:0000256" key="1">
    <source>
        <dbReference type="ARBA" id="ARBA00004370"/>
    </source>
</evidence>
<evidence type="ECO:0000256" key="4">
    <source>
        <dbReference type="ARBA" id="ARBA00023136"/>
    </source>
</evidence>
<dbReference type="GO" id="GO:0016491">
    <property type="term" value="F:oxidoreductase activity"/>
    <property type="evidence" value="ECO:0007669"/>
    <property type="project" value="InterPro"/>
</dbReference>
<dbReference type="Proteomes" id="UP000028712">
    <property type="component" value="Unassembled WGS sequence"/>
</dbReference>
<gene>
    <name evidence="8" type="ORF">B0A62_15175</name>
    <name evidence="7" type="ORF">IW20_07050</name>
</gene>
<comment type="subcellular location">
    <subcellularLocation>
        <location evidence="1">Membrane</location>
    </subcellularLocation>
</comment>
<feature type="transmembrane region" description="Helical" evidence="5">
    <location>
        <begin position="54"/>
        <end position="73"/>
    </location>
</feature>
<feature type="transmembrane region" description="Helical" evidence="5">
    <location>
        <begin position="12"/>
        <end position="34"/>
    </location>
</feature>
<dbReference type="AlphaFoldDB" id="A0A086AM06"/>
<evidence type="ECO:0000313" key="8">
    <source>
        <dbReference type="EMBL" id="OXA92578.1"/>
    </source>
</evidence>
<evidence type="ECO:0000313" key="9">
    <source>
        <dbReference type="Proteomes" id="UP000028712"/>
    </source>
</evidence>
<dbReference type="EMBL" id="JPRM01000008">
    <property type="protein sequence ID" value="KFF17720.1"/>
    <property type="molecule type" value="Genomic_DNA"/>
</dbReference>
<evidence type="ECO:0000256" key="2">
    <source>
        <dbReference type="ARBA" id="ARBA00022692"/>
    </source>
</evidence>
<dbReference type="EMBL" id="MUGY01000021">
    <property type="protein sequence ID" value="OXA92578.1"/>
    <property type="molecule type" value="Genomic_DNA"/>
</dbReference>
<sequence>MILKKWLDLLSYCDLFTLVIIFLIENLSLLLLAIFIGKLVDREATKIEKSDIKWVISTLLCNTLVTLVGYKLYEYQIIKIDFSTSFFTIVLDTLLLILLMDFFMFCFHFLAHKLTWFYPIHQLHHTHVDTNVYSLFVLNPIETLGFGAIWLITISVIEFNCISIILYLILNLSYGILGHLNKDIFPNFWNRNVVTKWISTTQFHSNHHKNESHNFGFYFTIWDKIFKTNI</sequence>
<dbReference type="PANTHER" id="PTHR11863">
    <property type="entry name" value="STEROL DESATURASE"/>
    <property type="match status" value="1"/>
</dbReference>
<dbReference type="OrthoDB" id="9770329at2"/>
<dbReference type="RefSeq" id="WP_035620255.1">
    <property type="nucleotide sequence ID" value="NZ_JBEWQG010000002.1"/>
</dbReference>
<feature type="domain" description="Fatty acid hydroxylase" evidence="6">
    <location>
        <begin position="94"/>
        <end position="228"/>
    </location>
</feature>
<dbReference type="GO" id="GO:0008610">
    <property type="term" value="P:lipid biosynthetic process"/>
    <property type="evidence" value="ECO:0007669"/>
    <property type="project" value="InterPro"/>
</dbReference>
<dbReference type="STRING" id="991.IW20_07050"/>
<keyword evidence="10" id="KW-1185">Reference proteome</keyword>
<dbReference type="eggNOG" id="COG3000">
    <property type="taxonomic scope" value="Bacteria"/>
</dbReference>
<dbReference type="GO" id="GO:0016020">
    <property type="term" value="C:membrane"/>
    <property type="evidence" value="ECO:0007669"/>
    <property type="project" value="UniProtKB-SubCell"/>
</dbReference>
<keyword evidence="4 5" id="KW-0472">Membrane</keyword>
<keyword evidence="2 5" id="KW-0812">Transmembrane</keyword>
<proteinExistence type="predicted"/>